<evidence type="ECO:0000256" key="1">
    <source>
        <dbReference type="SAM" id="SignalP"/>
    </source>
</evidence>
<proteinExistence type="predicted"/>
<keyword evidence="1" id="KW-0732">Signal</keyword>
<dbReference type="PANTHER" id="PTHR33648">
    <property type="entry name" value="EMBRYO SAC 1"/>
    <property type="match status" value="1"/>
</dbReference>
<accession>A0A8T3C8C9</accession>
<gene>
    <name evidence="2" type="ORF">KFK09_001508</name>
</gene>
<organism evidence="2 3">
    <name type="scientific">Dendrobium nobile</name>
    <name type="common">Orchid</name>
    <dbReference type="NCBI Taxonomy" id="94219"/>
    <lineage>
        <taxon>Eukaryota</taxon>
        <taxon>Viridiplantae</taxon>
        <taxon>Streptophyta</taxon>
        <taxon>Embryophyta</taxon>
        <taxon>Tracheophyta</taxon>
        <taxon>Spermatophyta</taxon>
        <taxon>Magnoliopsida</taxon>
        <taxon>Liliopsida</taxon>
        <taxon>Asparagales</taxon>
        <taxon>Orchidaceae</taxon>
        <taxon>Epidendroideae</taxon>
        <taxon>Malaxideae</taxon>
        <taxon>Dendrobiinae</taxon>
        <taxon>Dendrobium</taxon>
    </lineage>
</organism>
<sequence>MKKQLSQTVLALLLLSMASTIFAGIHGRSLLGRERRCDEIYVAKEGETLQTISVDCNTLSILDDNPQIVDTDDIGPGTVLYIRPSPAFS</sequence>
<feature type="chain" id="PRO_5035886798" description="LysM domain-containing protein" evidence="1">
    <location>
        <begin position="24"/>
        <end position="89"/>
    </location>
</feature>
<evidence type="ECO:0008006" key="4">
    <source>
        <dbReference type="Google" id="ProtNLM"/>
    </source>
</evidence>
<dbReference type="InterPro" id="IPR036779">
    <property type="entry name" value="LysM_dom_sf"/>
</dbReference>
<dbReference type="PANTHER" id="PTHR33648:SF15">
    <property type="entry name" value="OS04G0572800 PROTEIN"/>
    <property type="match status" value="1"/>
</dbReference>
<dbReference type="Proteomes" id="UP000829196">
    <property type="component" value="Unassembled WGS sequence"/>
</dbReference>
<keyword evidence="3" id="KW-1185">Reference proteome</keyword>
<dbReference type="AlphaFoldDB" id="A0A8T3C8C9"/>
<comment type="caution">
    <text evidence="2">The sequence shown here is derived from an EMBL/GenBank/DDBJ whole genome shotgun (WGS) entry which is preliminary data.</text>
</comment>
<feature type="signal peptide" evidence="1">
    <location>
        <begin position="1"/>
        <end position="23"/>
    </location>
</feature>
<dbReference type="SMR" id="A0A8T3C8C9"/>
<evidence type="ECO:0000313" key="3">
    <source>
        <dbReference type="Proteomes" id="UP000829196"/>
    </source>
</evidence>
<reference evidence="2" key="1">
    <citation type="journal article" date="2022" name="Front. Genet.">
        <title>Chromosome-Scale Assembly of the Dendrobium nobile Genome Provides Insights Into the Molecular Mechanism of the Biosynthesis of the Medicinal Active Ingredient of Dendrobium.</title>
        <authorList>
            <person name="Xu Q."/>
            <person name="Niu S.-C."/>
            <person name="Li K.-L."/>
            <person name="Zheng P.-J."/>
            <person name="Zhang X.-J."/>
            <person name="Jia Y."/>
            <person name="Liu Y."/>
            <person name="Niu Y.-X."/>
            <person name="Yu L.-H."/>
            <person name="Chen D.-F."/>
            <person name="Zhang G.-Q."/>
        </authorList>
    </citation>
    <scope>NUCLEOTIDE SEQUENCE</scope>
    <source>
        <tissue evidence="2">Leaf</tissue>
    </source>
</reference>
<name>A0A8T3C8C9_DENNO</name>
<dbReference type="Gene3D" id="3.10.350.10">
    <property type="entry name" value="LysM domain"/>
    <property type="match status" value="1"/>
</dbReference>
<dbReference type="EMBL" id="JAGYWB010000002">
    <property type="protein sequence ID" value="KAI0528964.1"/>
    <property type="molecule type" value="Genomic_DNA"/>
</dbReference>
<dbReference type="OrthoDB" id="1417267at2759"/>
<evidence type="ECO:0000313" key="2">
    <source>
        <dbReference type="EMBL" id="KAI0528964.1"/>
    </source>
</evidence>
<protein>
    <recommendedName>
        <fullName evidence="4">LysM domain-containing protein</fullName>
    </recommendedName>
</protein>